<dbReference type="EMBL" id="CP066558">
    <property type="protein sequence ID" value="QQF81772.1"/>
    <property type="molecule type" value="Genomic_DNA"/>
</dbReference>
<dbReference type="RefSeq" id="WP_075293711.1">
    <property type="nucleotide sequence ID" value="NZ_CP018802.1"/>
</dbReference>
<dbReference type="OrthoDB" id="5689076at2"/>
<sequence>MSHCHIFKQSTQGLSLLVLRFFVAYEFFEAGLEKWNGENWFYAIKDNFPFPFSILPLDLNWAIATGAELLFPILLVLGIATRFSALGLMILTAVAWATVHSGLGYNVCNNGYKLPLIYIITLLPLLLQGAGVVSLDFLLRKKYSAQKRLNLL</sequence>
<dbReference type="GO" id="GO:0005886">
    <property type="term" value="C:plasma membrane"/>
    <property type="evidence" value="ECO:0007669"/>
    <property type="project" value="UniProtKB-SubCell"/>
</dbReference>
<dbReference type="InterPro" id="IPR051907">
    <property type="entry name" value="DoxX-like_oxidoreductase"/>
</dbReference>
<dbReference type="Proteomes" id="UP000595373">
    <property type="component" value="Chromosome"/>
</dbReference>
<evidence type="ECO:0000256" key="5">
    <source>
        <dbReference type="ARBA" id="ARBA00022989"/>
    </source>
</evidence>
<feature type="transmembrane region" description="Helical" evidence="7">
    <location>
        <begin position="59"/>
        <end position="79"/>
    </location>
</feature>
<dbReference type="InterPro" id="IPR032808">
    <property type="entry name" value="DoxX"/>
</dbReference>
<dbReference type="Pfam" id="PF07681">
    <property type="entry name" value="DoxX"/>
    <property type="match status" value="1"/>
</dbReference>
<dbReference type="PANTHER" id="PTHR33452">
    <property type="entry name" value="OXIDOREDUCTASE CATD-RELATED"/>
    <property type="match status" value="1"/>
</dbReference>
<comment type="subcellular location">
    <subcellularLocation>
        <location evidence="1">Cell membrane</location>
        <topology evidence="1">Multi-pass membrane protein</topology>
    </subcellularLocation>
</comment>
<proteinExistence type="inferred from homology"/>
<evidence type="ECO:0000256" key="3">
    <source>
        <dbReference type="ARBA" id="ARBA00022475"/>
    </source>
</evidence>
<evidence type="ECO:0000256" key="2">
    <source>
        <dbReference type="ARBA" id="ARBA00006679"/>
    </source>
</evidence>
<evidence type="ECO:0000313" key="8">
    <source>
        <dbReference type="EMBL" id="QQF81772.1"/>
    </source>
</evidence>
<accession>A0A9Q7E7H4</accession>
<reference evidence="8 9" key="1">
    <citation type="submission" date="2020-12" db="EMBL/GenBank/DDBJ databases">
        <title>ASc-MMNZ-VFA-070.</title>
        <authorList>
            <person name="Schryvers A."/>
            <person name="Mostafa Nazari M."/>
            <person name="Farshchi Andisi V."/>
            <person name="Timsit E."/>
            <person name="Walter Morck D."/>
        </authorList>
    </citation>
    <scope>NUCLEOTIDE SEQUENCE [LARGE SCALE GENOMIC DNA]</scope>
    <source>
        <strain evidence="8 9">ASc-MMNZ-VFA-070</strain>
    </source>
</reference>
<keyword evidence="4 7" id="KW-0812">Transmembrane</keyword>
<evidence type="ECO:0000256" key="6">
    <source>
        <dbReference type="ARBA" id="ARBA00023136"/>
    </source>
</evidence>
<dbReference type="AlphaFoldDB" id="A0A9Q7E7H4"/>
<keyword evidence="6 7" id="KW-0472">Membrane</keyword>
<organism evidence="8 9">
    <name type="scientific">Histophilus somni</name>
    <name type="common">Haemophilus somnus</name>
    <dbReference type="NCBI Taxonomy" id="731"/>
    <lineage>
        <taxon>Bacteria</taxon>
        <taxon>Pseudomonadati</taxon>
        <taxon>Pseudomonadota</taxon>
        <taxon>Gammaproteobacteria</taxon>
        <taxon>Pasteurellales</taxon>
        <taxon>Pasteurellaceae</taxon>
        <taxon>Histophilus</taxon>
    </lineage>
</organism>
<dbReference type="PANTHER" id="PTHR33452:SF7">
    <property type="entry name" value="DOXX FAMILY PROTEIN"/>
    <property type="match status" value="1"/>
</dbReference>
<keyword evidence="5 7" id="KW-1133">Transmembrane helix</keyword>
<evidence type="ECO:0000256" key="1">
    <source>
        <dbReference type="ARBA" id="ARBA00004651"/>
    </source>
</evidence>
<evidence type="ECO:0000313" key="9">
    <source>
        <dbReference type="Proteomes" id="UP000595373"/>
    </source>
</evidence>
<evidence type="ECO:0000256" key="4">
    <source>
        <dbReference type="ARBA" id="ARBA00022692"/>
    </source>
</evidence>
<protein>
    <submittedName>
        <fullName evidence="8">DoxX family protein</fullName>
    </submittedName>
</protein>
<keyword evidence="3" id="KW-1003">Cell membrane</keyword>
<keyword evidence="9" id="KW-1185">Reference proteome</keyword>
<feature type="transmembrane region" description="Helical" evidence="7">
    <location>
        <begin position="117"/>
        <end position="139"/>
    </location>
</feature>
<feature type="transmembrane region" description="Helical" evidence="7">
    <location>
        <begin position="86"/>
        <end position="105"/>
    </location>
</feature>
<name>A0A9Q7E7H4_HISSO</name>
<evidence type="ECO:0000256" key="7">
    <source>
        <dbReference type="SAM" id="Phobius"/>
    </source>
</evidence>
<gene>
    <name evidence="8" type="ORF">JFL49_06710</name>
</gene>
<comment type="similarity">
    <text evidence="2">Belongs to the DoxX family.</text>
</comment>